<evidence type="ECO:0000313" key="8">
    <source>
        <dbReference type="Proteomes" id="UP001291999"/>
    </source>
</evidence>
<dbReference type="EMBL" id="JAXQPW010000008">
    <property type="protein sequence ID" value="MDZ5664018.1"/>
    <property type="molecule type" value="Genomic_DNA"/>
</dbReference>
<sequence length="289" mass="30938">MLANYLIGLREGLEAALVVSILVAYLVKTDRRHLLPRVWAGVGIAVLMSVAVTLGLGLQSRQLTFRTQELIGGVLSIVAAAFVTWMIFWMAGAARSIAGDLRGRVDAAADSRWSLVVVAFLAVGREGLETALILWTATRTATGRDLPEAAPVTSTPLLAAVLGIATAVVLGHLVYRGAVRINLTRFFTWTGVLLIFVAAGVLSYGMHDLQEAGVLPGLDAVMFDVSNVLPPGSFLATLLKGFFNFSPATTWVEGLVWLAYVAVVLPLFLSRIRRRQSSTPRPTAEPVAS</sequence>
<feature type="transmembrane region" description="Helical" evidence="6">
    <location>
        <begin position="6"/>
        <end position="26"/>
    </location>
</feature>
<feature type="transmembrane region" description="Helical" evidence="6">
    <location>
        <begin position="113"/>
        <end position="137"/>
    </location>
</feature>
<organism evidence="7 8">
    <name type="scientific">Nocardioides renjunii</name>
    <dbReference type="NCBI Taxonomy" id="3095075"/>
    <lineage>
        <taxon>Bacteria</taxon>
        <taxon>Bacillati</taxon>
        <taxon>Actinomycetota</taxon>
        <taxon>Actinomycetes</taxon>
        <taxon>Propionibacteriales</taxon>
        <taxon>Nocardioidaceae</taxon>
        <taxon>Nocardioides</taxon>
    </lineage>
</organism>
<evidence type="ECO:0000256" key="5">
    <source>
        <dbReference type="ARBA" id="ARBA00023136"/>
    </source>
</evidence>
<proteinExistence type="inferred from homology"/>
<keyword evidence="8" id="KW-1185">Reference proteome</keyword>
<evidence type="ECO:0000256" key="3">
    <source>
        <dbReference type="ARBA" id="ARBA00022692"/>
    </source>
</evidence>
<comment type="similarity">
    <text evidence="2">Belongs to the oxidase-dependent Fe transporter (OFeT) (TC 9.A.10.1) family.</text>
</comment>
<evidence type="ECO:0000313" key="7">
    <source>
        <dbReference type="EMBL" id="MDZ5664018.1"/>
    </source>
</evidence>
<dbReference type="PANTHER" id="PTHR31632">
    <property type="entry name" value="IRON TRANSPORTER FTH1"/>
    <property type="match status" value="1"/>
</dbReference>
<feature type="transmembrane region" description="Helical" evidence="6">
    <location>
        <begin position="38"/>
        <end position="58"/>
    </location>
</feature>
<evidence type="ECO:0000256" key="4">
    <source>
        <dbReference type="ARBA" id="ARBA00022989"/>
    </source>
</evidence>
<comment type="subcellular location">
    <subcellularLocation>
        <location evidence="1">Membrane</location>
        <topology evidence="1">Multi-pass membrane protein</topology>
    </subcellularLocation>
</comment>
<comment type="caution">
    <text evidence="7">The sequence shown here is derived from an EMBL/GenBank/DDBJ whole genome shotgun (WGS) entry which is preliminary data.</text>
</comment>
<feature type="transmembrane region" description="Helical" evidence="6">
    <location>
        <begin position="157"/>
        <end position="175"/>
    </location>
</feature>
<keyword evidence="5 6" id="KW-0472">Membrane</keyword>
<feature type="transmembrane region" description="Helical" evidence="6">
    <location>
        <begin position="187"/>
        <end position="206"/>
    </location>
</feature>
<dbReference type="Proteomes" id="UP001291999">
    <property type="component" value="Unassembled WGS sequence"/>
</dbReference>
<dbReference type="InterPro" id="IPR004923">
    <property type="entry name" value="FTR1/Fip1/EfeU"/>
</dbReference>
<evidence type="ECO:0000256" key="6">
    <source>
        <dbReference type="SAM" id="Phobius"/>
    </source>
</evidence>
<reference evidence="7 8" key="1">
    <citation type="submission" date="2023-11" db="EMBL/GenBank/DDBJ databases">
        <title>Novel species in genus Nocardioides.</title>
        <authorList>
            <person name="Zhou H."/>
        </authorList>
    </citation>
    <scope>NUCLEOTIDE SEQUENCE [LARGE SCALE GENOMIC DNA]</scope>
    <source>
        <strain evidence="7 8">S-58</strain>
    </source>
</reference>
<feature type="transmembrane region" description="Helical" evidence="6">
    <location>
        <begin position="70"/>
        <end position="92"/>
    </location>
</feature>
<accession>A0ABU5KGD3</accession>
<gene>
    <name evidence="7" type="primary">efeU</name>
    <name evidence="7" type="ORF">SFC79_19740</name>
</gene>
<dbReference type="NCBIfam" id="NF041756">
    <property type="entry name" value="EfeU"/>
    <property type="match status" value="1"/>
</dbReference>
<keyword evidence="3 6" id="KW-0812">Transmembrane</keyword>
<dbReference type="RefSeq" id="WP_322425642.1">
    <property type="nucleotide sequence ID" value="NZ_JAXQPW010000008.1"/>
</dbReference>
<protein>
    <submittedName>
        <fullName evidence="7">Iron uptake transporter permease EfeU</fullName>
    </submittedName>
</protein>
<keyword evidence="4 6" id="KW-1133">Transmembrane helix</keyword>
<dbReference type="PANTHER" id="PTHR31632:SF2">
    <property type="entry name" value="PLASMA MEMBRANE IRON PERMEASE"/>
    <property type="match status" value="1"/>
</dbReference>
<name>A0ABU5KGD3_9ACTN</name>
<feature type="transmembrane region" description="Helical" evidence="6">
    <location>
        <begin position="248"/>
        <end position="269"/>
    </location>
</feature>
<dbReference type="Pfam" id="PF03239">
    <property type="entry name" value="FTR1"/>
    <property type="match status" value="1"/>
</dbReference>
<evidence type="ECO:0000256" key="1">
    <source>
        <dbReference type="ARBA" id="ARBA00004141"/>
    </source>
</evidence>
<evidence type="ECO:0000256" key="2">
    <source>
        <dbReference type="ARBA" id="ARBA00008333"/>
    </source>
</evidence>